<proteinExistence type="predicted"/>
<evidence type="ECO:0000313" key="2">
    <source>
        <dbReference type="Proteomes" id="UP000824120"/>
    </source>
</evidence>
<dbReference type="AlphaFoldDB" id="A0A9J5W701"/>
<dbReference type="EMBL" id="JACXVP010000012">
    <property type="protein sequence ID" value="KAG5570814.1"/>
    <property type="molecule type" value="Genomic_DNA"/>
</dbReference>
<accession>A0A9J5W701</accession>
<gene>
    <name evidence="1" type="ORF">H5410_060580</name>
</gene>
<dbReference type="Proteomes" id="UP000824120">
    <property type="component" value="Chromosome 12"/>
</dbReference>
<reference evidence="1 2" key="1">
    <citation type="submission" date="2020-09" db="EMBL/GenBank/DDBJ databases">
        <title>De no assembly of potato wild relative species, Solanum commersonii.</title>
        <authorList>
            <person name="Cho K."/>
        </authorList>
    </citation>
    <scope>NUCLEOTIDE SEQUENCE [LARGE SCALE GENOMIC DNA]</scope>
    <source>
        <strain evidence="1">LZ3.2</strain>
        <tissue evidence="1">Leaf</tissue>
    </source>
</reference>
<name>A0A9J5W701_SOLCO</name>
<comment type="caution">
    <text evidence="1">The sequence shown here is derived from an EMBL/GenBank/DDBJ whole genome shotgun (WGS) entry which is preliminary data.</text>
</comment>
<keyword evidence="2" id="KW-1185">Reference proteome</keyword>
<organism evidence="1 2">
    <name type="scientific">Solanum commersonii</name>
    <name type="common">Commerson's wild potato</name>
    <name type="synonym">Commerson's nightshade</name>
    <dbReference type="NCBI Taxonomy" id="4109"/>
    <lineage>
        <taxon>Eukaryota</taxon>
        <taxon>Viridiplantae</taxon>
        <taxon>Streptophyta</taxon>
        <taxon>Embryophyta</taxon>
        <taxon>Tracheophyta</taxon>
        <taxon>Spermatophyta</taxon>
        <taxon>Magnoliopsida</taxon>
        <taxon>eudicotyledons</taxon>
        <taxon>Gunneridae</taxon>
        <taxon>Pentapetalae</taxon>
        <taxon>asterids</taxon>
        <taxon>lamiids</taxon>
        <taxon>Solanales</taxon>
        <taxon>Solanaceae</taxon>
        <taxon>Solanoideae</taxon>
        <taxon>Solaneae</taxon>
        <taxon>Solanum</taxon>
    </lineage>
</organism>
<evidence type="ECO:0000313" key="1">
    <source>
        <dbReference type="EMBL" id="KAG5570814.1"/>
    </source>
</evidence>
<sequence length="138" mass="16278">MSFMIILRSIETVFDHMMNRVERELIGSTSSKGKDLIKFRDPCPTHAKRRRKSFVKVISTMKKIIGELPMAIGKKSMLKKLNIYKFVPSIRKTTLLTLIKTKEDRQLYSMHYLDRNDFKNRTSMKPHAREAYQIQLTL</sequence>
<protein>
    <submittedName>
        <fullName evidence="1">Uncharacterized protein</fullName>
    </submittedName>
</protein>